<dbReference type="GO" id="GO:0047804">
    <property type="term" value="F:cysteine-S-conjugate beta-lyase activity"/>
    <property type="evidence" value="ECO:0007669"/>
    <property type="project" value="UniProtKB-EC"/>
</dbReference>
<comment type="similarity">
    <text evidence="5">Belongs to the class-II pyridoxal-phosphate-dependent aminotransferase family. MalY/PatB cystathionine beta-lyase subfamily.</text>
</comment>
<dbReference type="InterPro" id="IPR015421">
    <property type="entry name" value="PyrdxlP-dep_Trfase_major"/>
</dbReference>
<gene>
    <name evidence="7" type="ORF">UFOPK2342_01661</name>
</gene>
<dbReference type="InterPro" id="IPR004839">
    <property type="entry name" value="Aminotransferase_I/II_large"/>
</dbReference>
<dbReference type="AlphaFoldDB" id="A0A6J6NQW5"/>
<organism evidence="7">
    <name type="scientific">freshwater metagenome</name>
    <dbReference type="NCBI Taxonomy" id="449393"/>
    <lineage>
        <taxon>unclassified sequences</taxon>
        <taxon>metagenomes</taxon>
        <taxon>ecological metagenomes</taxon>
    </lineage>
</organism>
<evidence type="ECO:0000259" key="6">
    <source>
        <dbReference type="Pfam" id="PF00155"/>
    </source>
</evidence>
<dbReference type="InterPro" id="IPR051798">
    <property type="entry name" value="Class-II_PLP-Dep_Aminotrans"/>
</dbReference>
<dbReference type="CDD" id="cd00609">
    <property type="entry name" value="AAT_like"/>
    <property type="match status" value="1"/>
</dbReference>
<keyword evidence="3" id="KW-0663">Pyridoxal phosphate</keyword>
<name>A0A6J6NQW5_9ZZZZ</name>
<dbReference type="InterPro" id="IPR015422">
    <property type="entry name" value="PyrdxlP-dep_Trfase_small"/>
</dbReference>
<protein>
    <recommendedName>
        <fullName evidence="2">cysteine-S-conjugate beta-lyase</fullName>
        <ecNumber evidence="2">4.4.1.13</ecNumber>
    </recommendedName>
</protein>
<dbReference type="Pfam" id="PF00155">
    <property type="entry name" value="Aminotran_1_2"/>
    <property type="match status" value="1"/>
</dbReference>
<dbReference type="PANTHER" id="PTHR43525">
    <property type="entry name" value="PROTEIN MALY"/>
    <property type="match status" value="1"/>
</dbReference>
<evidence type="ECO:0000256" key="4">
    <source>
        <dbReference type="ARBA" id="ARBA00023239"/>
    </source>
</evidence>
<dbReference type="EMBL" id="CAEZXB010000055">
    <property type="protein sequence ID" value="CAB4689151.1"/>
    <property type="molecule type" value="Genomic_DNA"/>
</dbReference>
<proteinExistence type="inferred from homology"/>
<sequence>MGKFAAQFKSINLGSLRKPRRTKWGNNDDETLCSWVADMDFGIAPAIKSAMEEMIRDEEFGYPFWDLDPVIVAFESRMKRLYNWTPIPERTKVLSDLIQVLQIVLHHSTKPGDGIAIHVPAYNNFLVNIEEMNRRIVPLQMEFTEEGWKCDNTNLAARLKAERVTMIIVINPQNPTGRAFTHVELTELAEAAKELDIPVLSDEIHSDLLFDDHVHIPFASLSDDAARRTITTTSATKGFNIAGTRTAIMHVGPDALWNEISSLPIDYFGAPNTLGKVATAVAWSECEDWLGELNEQLAKNRAIIDEWVATFDGKVKYHAPEATYLAWLDLSRTKAGAAPEATEYLLENAKVRLATGSDYTKHTDIDTHSWVRLNFATNEENLREILKRVSAVL</sequence>
<dbReference type="Gene3D" id="3.40.640.10">
    <property type="entry name" value="Type I PLP-dependent aspartate aminotransferase-like (Major domain)"/>
    <property type="match status" value="1"/>
</dbReference>
<evidence type="ECO:0000256" key="3">
    <source>
        <dbReference type="ARBA" id="ARBA00022898"/>
    </source>
</evidence>
<evidence type="ECO:0000256" key="1">
    <source>
        <dbReference type="ARBA" id="ARBA00001933"/>
    </source>
</evidence>
<keyword evidence="4" id="KW-0456">Lyase</keyword>
<reference evidence="7" key="1">
    <citation type="submission" date="2020-05" db="EMBL/GenBank/DDBJ databases">
        <authorList>
            <person name="Chiriac C."/>
            <person name="Salcher M."/>
            <person name="Ghai R."/>
            <person name="Kavagutti S V."/>
        </authorList>
    </citation>
    <scope>NUCLEOTIDE SEQUENCE</scope>
</reference>
<evidence type="ECO:0000256" key="5">
    <source>
        <dbReference type="ARBA" id="ARBA00037974"/>
    </source>
</evidence>
<dbReference type="PANTHER" id="PTHR43525:SF1">
    <property type="entry name" value="PROTEIN MALY"/>
    <property type="match status" value="1"/>
</dbReference>
<dbReference type="InterPro" id="IPR015424">
    <property type="entry name" value="PyrdxlP-dep_Trfase"/>
</dbReference>
<comment type="cofactor">
    <cofactor evidence="1">
        <name>pyridoxal 5'-phosphate</name>
        <dbReference type="ChEBI" id="CHEBI:597326"/>
    </cofactor>
</comment>
<evidence type="ECO:0000256" key="2">
    <source>
        <dbReference type="ARBA" id="ARBA00012224"/>
    </source>
</evidence>
<dbReference type="EC" id="4.4.1.13" evidence="2"/>
<dbReference type="GO" id="GO:0030170">
    <property type="term" value="F:pyridoxal phosphate binding"/>
    <property type="evidence" value="ECO:0007669"/>
    <property type="project" value="InterPro"/>
</dbReference>
<dbReference type="Gene3D" id="3.90.1150.10">
    <property type="entry name" value="Aspartate Aminotransferase, domain 1"/>
    <property type="match status" value="1"/>
</dbReference>
<dbReference type="SUPFAM" id="SSF53383">
    <property type="entry name" value="PLP-dependent transferases"/>
    <property type="match status" value="1"/>
</dbReference>
<evidence type="ECO:0000313" key="7">
    <source>
        <dbReference type="EMBL" id="CAB4689151.1"/>
    </source>
</evidence>
<feature type="domain" description="Aminotransferase class I/classII large" evidence="6">
    <location>
        <begin position="71"/>
        <end position="389"/>
    </location>
</feature>
<accession>A0A6J6NQW5</accession>